<evidence type="ECO:0000256" key="2">
    <source>
        <dbReference type="SAM" id="Phobius"/>
    </source>
</evidence>
<name>A0A4S4M775_9APHY</name>
<keyword evidence="2" id="KW-0812">Transmembrane</keyword>
<feature type="transmembrane region" description="Helical" evidence="2">
    <location>
        <begin position="49"/>
        <end position="71"/>
    </location>
</feature>
<evidence type="ECO:0000256" key="1">
    <source>
        <dbReference type="SAM" id="MobiDB-lite"/>
    </source>
</evidence>
<protein>
    <submittedName>
        <fullName evidence="3">Uncharacterized protein</fullName>
    </submittedName>
</protein>
<dbReference type="OrthoDB" id="1882547at2759"/>
<gene>
    <name evidence="3" type="ORF">EUX98_g8449</name>
</gene>
<accession>A0A4S4M775</accession>
<proteinExistence type="predicted"/>
<evidence type="ECO:0000313" key="4">
    <source>
        <dbReference type="Proteomes" id="UP000308730"/>
    </source>
</evidence>
<comment type="caution">
    <text evidence="3">The sequence shown here is derived from an EMBL/GenBank/DDBJ whole genome shotgun (WGS) entry which is preliminary data.</text>
</comment>
<keyword evidence="2" id="KW-0472">Membrane</keyword>
<evidence type="ECO:0000313" key="3">
    <source>
        <dbReference type="EMBL" id="THH21124.1"/>
    </source>
</evidence>
<reference evidence="3 4" key="1">
    <citation type="submission" date="2019-02" db="EMBL/GenBank/DDBJ databases">
        <title>Genome sequencing of the rare red list fungi Antrodiella citrinella (Flaviporus citrinellus).</title>
        <authorList>
            <person name="Buettner E."/>
            <person name="Kellner H."/>
        </authorList>
    </citation>
    <scope>NUCLEOTIDE SEQUENCE [LARGE SCALE GENOMIC DNA]</scope>
    <source>
        <strain evidence="3 4">DSM 108506</strain>
    </source>
</reference>
<feature type="compositionally biased region" description="Low complexity" evidence="1">
    <location>
        <begin position="27"/>
        <end position="37"/>
    </location>
</feature>
<sequence length="77" mass="8507">MEKGTYRIRPPRSRAPSLLGSGTHTTPSGRSRSLPLSSDATSDLVERNLFAIVLLLIFGVVFCFAAAYHLFQSRVRL</sequence>
<dbReference type="Proteomes" id="UP000308730">
    <property type="component" value="Unassembled WGS sequence"/>
</dbReference>
<dbReference type="AlphaFoldDB" id="A0A4S4M775"/>
<keyword evidence="4" id="KW-1185">Reference proteome</keyword>
<feature type="region of interest" description="Disordered" evidence="1">
    <location>
        <begin position="1"/>
        <end position="37"/>
    </location>
</feature>
<dbReference type="EMBL" id="SGPM01000463">
    <property type="protein sequence ID" value="THH21124.1"/>
    <property type="molecule type" value="Genomic_DNA"/>
</dbReference>
<organism evidence="3 4">
    <name type="scientific">Antrodiella citrinella</name>
    <dbReference type="NCBI Taxonomy" id="2447956"/>
    <lineage>
        <taxon>Eukaryota</taxon>
        <taxon>Fungi</taxon>
        <taxon>Dikarya</taxon>
        <taxon>Basidiomycota</taxon>
        <taxon>Agaricomycotina</taxon>
        <taxon>Agaricomycetes</taxon>
        <taxon>Polyporales</taxon>
        <taxon>Steccherinaceae</taxon>
        <taxon>Antrodiella</taxon>
    </lineage>
</organism>
<keyword evidence="2" id="KW-1133">Transmembrane helix</keyword>